<dbReference type="EC" id="3.5.4.26" evidence="6"/>
<comment type="pathway">
    <text evidence="2">Cofactor biosynthesis; riboflavin biosynthesis; 5-amino-6-(D-ribitylamino)uracil from GTP: step 2/4.</text>
</comment>
<dbReference type="InterPro" id="IPR002125">
    <property type="entry name" value="CMP_dCMP_dom"/>
</dbReference>
<dbReference type="Gene3D" id="3.40.430.10">
    <property type="entry name" value="Dihydrofolate Reductase, subunit A"/>
    <property type="match status" value="1"/>
</dbReference>
<dbReference type="AlphaFoldDB" id="A0A2R4NYP3"/>
<dbReference type="EMBL" id="CP021642">
    <property type="protein sequence ID" value="AVX43548.1"/>
    <property type="molecule type" value="Genomic_DNA"/>
</dbReference>
<comment type="pathway">
    <text evidence="3">Cofactor biosynthesis; riboflavin biosynthesis; 5-amino-6-(D-ribitylamino)uracil from GTP: step 3/4.</text>
</comment>
<dbReference type="Proteomes" id="UP000241854">
    <property type="component" value="Chromosome"/>
</dbReference>
<dbReference type="SUPFAM" id="SSF53597">
    <property type="entry name" value="Dihydrofolate reductase-like"/>
    <property type="match status" value="1"/>
</dbReference>
<dbReference type="UniPathway" id="UPA00275">
    <property type="reaction ID" value="UER00401"/>
</dbReference>
<evidence type="ECO:0000256" key="6">
    <source>
        <dbReference type="ARBA" id="ARBA00012766"/>
    </source>
</evidence>
<keyword evidence="11" id="KW-0560">Oxidoreductase</keyword>
<dbReference type="InterPro" id="IPR016193">
    <property type="entry name" value="Cytidine_deaminase-like"/>
</dbReference>
<dbReference type="InterPro" id="IPR004794">
    <property type="entry name" value="Eubact_RibD"/>
</dbReference>
<keyword evidence="11" id="KW-0378">Hydrolase</keyword>
<evidence type="ECO:0000256" key="4">
    <source>
        <dbReference type="ARBA" id="ARBA00005259"/>
    </source>
</evidence>
<dbReference type="GO" id="GO:0008703">
    <property type="term" value="F:5-amino-6-(5-phosphoribosylamino)uracil reductase activity"/>
    <property type="evidence" value="ECO:0007669"/>
    <property type="project" value="UniProtKB-EC"/>
</dbReference>
<gene>
    <name evidence="11" type="ORF">CCS77_0487</name>
</gene>
<feature type="domain" description="CMP/dCMP-type deaminase" evidence="10">
    <location>
        <begin position="8"/>
        <end position="174"/>
    </location>
</feature>
<evidence type="ECO:0000313" key="12">
    <source>
        <dbReference type="Proteomes" id="UP000241854"/>
    </source>
</evidence>
<proteinExistence type="inferred from homology"/>
<dbReference type="Gene3D" id="3.40.140.10">
    <property type="entry name" value="Cytidine Deaminase, domain 2"/>
    <property type="match status" value="1"/>
</dbReference>
<evidence type="ECO:0000256" key="1">
    <source>
        <dbReference type="ARBA" id="ARBA00002151"/>
    </source>
</evidence>
<dbReference type="GO" id="GO:0009231">
    <property type="term" value="P:riboflavin biosynthetic process"/>
    <property type="evidence" value="ECO:0007669"/>
    <property type="project" value="UniProtKB-UniPathway"/>
</dbReference>
<comment type="similarity">
    <text evidence="4">In the N-terminal section; belongs to the cytidine and deoxycytidylate deaminase family.</text>
</comment>
<evidence type="ECO:0000256" key="7">
    <source>
        <dbReference type="ARBA" id="ARBA00013173"/>
    </source>
</evidence>
<dbReference type="Pfam" id="PF01872">
    <property type="entry name" value="RibD_C"/>
    <property type="match status" value="1"/>
</dbReference>
<sequence>MFFKEAWMNDEFYMGLALSEAWKFQILTYPNPAVGCLILDESGEILSCKAHEKAGYLHAEPTAILFALCKKSEKFKDDFIKAYNAKFSPKIKEGEFGLLEPKSSYEFILNNHSNLLKNAKAYVTLEPCSHHGKTPPCANLLKELGFSEVIIGSHDENKIASGGANLLQSAGVRVKFGILKERCDKLLEPFLAYQNGGFSFLKIALSKNGVASGGIITNELSRTHVHKLRSVIDTLVIGGNTVRTDRPKLDSRLVSGGKNPDVIIYSRSDKFDETIPLFSVPGRKVSVQKELDLKGLSMFEGAGEFLKLAKEGKLANVKWLLIYQSSNFKNGENLRLDLNLKPLFSGNFGDDSYTWYEILD</sequence>
<dbReference type="SUPFAM" id="SSF53927">
    <property type="entry name" value="Cytidine deaminase-like"/>
    <property type="match status" value="1"/>
</dbReference>
<dbReference type="GO" id="GO:0008835">
    <property type="term" value="F:diaminohydroxyphosphoribosylaminopyrimidine deaminase activity"/>
    <property type="evidence" value="ECO:0007669"/>
    <property type="project" value="UniProtKB-EC"/>
</dbReference>
<dbReference type="CDD" id="cd01284">
    <property type="entry name" value="Riboflavin_deaminase-reductase"/>
    <property type="match status" value="1"/>
</dbReference>
<reference evidence="11 12" key="1">
    <citation type="journal article" date="2018" name="Emerg. Microbes Infect.">
        <title>Genomic analysis of oral Campylobacter concisus strains identified a potential bacterial molecular marker associated with active Crohn's disease.</title>
        <authorList>
            <person name="Liu F."/>
            <person name="Ma R."/>
            <person name="Tay C.Y.A."/>
            <person name="Octavia S."/>
            <person name="Lan R."/>
            <person name="Chung H.K.L."/>
            <person name="Riordan S.M."/>
            <person name="Grimm M.C."/>
            <person name="Leong R.W."/>
            <person name="Tanaka M.M."/>
            <person name="Connor S."/>
            <person name="Zhang L."/>
        </authorList>
    </citation>
    <scope>NUCLEOTIDE SEQUENCE [LARGE SCALE GENOMIC DNA]</scope>
    <source>
        <strain evidence="11 12">P2CDO4</strain>
    </source>
</reference>
<dbReference type="InterPro" id="IPR002734">
    <property type="entry name" value="RibDG_C"/>
</dbReference>
<evidence type="ECO:0000256" key="9">
    <source>
        <dbReference type="ARBA" id="ARBA00023268"/>
    </source>
</evidence>
<name>A0A2R4NYP3_9BACT</name>
<evidence type="ECO:0000313" key="11">
    <source>
        <dbReference type="EMBL" id="AVX43548.1"/>
    </source>
</evidence>
<dbReference type="EC" id="1.1.1.193" evidence="7"/>
<evidence type="ECO:0000256" key="2">
    <source>
        <dbReference type="ARBA" id="ARBA00004882"/>
    </source>
</evidence>
<evidence type="ECO:0000259" key="10">
    <source>
        <dbReference type="PROSITE" id="PS51747"/>
    </source>
</evidence>
<dbReference type="NCBIfam" id="TIGR00326">
    <property type="entry name" value="eubact_ribD"/>
    <property type="match status" value="1"/>
</dbReference>
<dbReference type="Pfam" id="PF00383">
    <property type="entry name" value="dCMP_cyt_deam_1"/>
    <property type="match status" value="1"/>
</dbReference>
<accession>A0A2R4NYP3</accession>
<keyword evidence="9" id="KW-0511">Multifunctional enzyme</keyword>
<dbReference type="PROSITE" id="PS51747">
    <property type="entry name" value="CYT_DCMP_DEAMINASES_2"/>
    <property type="match status" value="1"/>
</dbReference>
<protein>
    <recommendedName>
        <fullName evidence="8">Riboflavin biosynthesis protein RibD</fullName>
        <ecNumber evidence="7">1.1.1.193</ecNumber>
        <ecNumber evidence="6">3.5.4.26</ecNumber>
    </recommendedName>
</protein>
<dbReference type="InterPro" id="IPR024072">
    <property type="entry name" value="DHFR-like_dom_sf"/>
</dbReference>
<evidence type="ECO:0000256" key="8">
    <source>
        <dbReference type="ARBA" id="ARBA00019930"/>
    </source>
</evidence>
<organism evidence="11 12">
    <name type="scientific">Campylobacter concisus</name>
    <dbReference type="NCBI Taxonomy" id="199"/>
    <lineage>
        <taxon>Bacteria</taxon>
        <taxon>Pseudomonadati</taxon>
        <taxon>Campylobacterota</taxon>
        <taxon>Epsilonproteobacteria</taxon>
        <taxon>Campylobacterales</taxon>
        <taxon>Campylobacteraceae</taxon>
        <taxon>Campylobacter</taxon>
    </lineage>
</organism>
<evidence type="ECO:0000256" key="3">
    <source>
        <dbReference type="ARBA" id="ARBA00004910"/>
    </source>
</evidence>
<evidence type="ECO:0000256" key="5">
    <source>
        <dbReference type="ARBA" id="ARBA00007417"/>
    </source>
</evidence>
<comment type="function">
    <text evidence="1">Converts 2,5-diamino-6-(ribosylamino)-4(3h)-pyrimidinone 5'-phosphate into 5-amino-6-(ribosylamino)-2,4(1h,3h)-pyrimidinedione 5'-phosphate.</text>
</comment>
<comment type="similarity">
    <text evidence="5">In the C-terminal section; belongs to the HTP reductase family.</text>
</comment>